<proteinExistence type="predicted"/>
<name>A0ACB8BET3_9AGAM</name>
<evidence type="ECO:0000313" key="2">
    <source>
        <dbReference type="Proteomes" id="UP000790709"/>
    </source>
</evidence>
<evidence type="ECO:0000313" key="1">
    <source>
        <dbReference type="EMBL" id="KAH7924336.1"/>
    </source>
</evidence>
<organism evidence="1 2">
    <name type="scientific">Leucogyrophana mollusca</name>
    <dbReference type="NCBI Taxonomy" id="85980"/>
    <lineage>
        <taxon>Eukaryota</taxon>
        <taxon>Fungi</taxon>
        <taxon>Dikarya</taxon>
        <taxon>Basidiomycota</taxon>
        <taxon>Agaricomycotina</taxon>
        <taxon>Agaricomycetes</taxon>
        <taxon>Agaricomycetidae</taxon>
        <taxon>Boletales</taxon>
        <taxon>Boletales incertae sedis</taxon>
        <taxon>Leucogyrophana</taxon>
    </lineage>
</organism>
<protein>
    <submittedName>
        <fullName evidence="1">Uncharacterized protein</fullName>
    </submittedName>
</protein>
<dbReference type="EMBL" id="MU266427">
    <property type="protein sequence ID" value="KAH7924336.1"/>
    <property type="molecule type" value="Genomic_DNA"/>
</dbReference>
<feature type="non-terminal residue" evidence="1">
    <location>
        <position position="1"/>
    </location>
</feature>
<comment type="caution">
    <text evidence="1">The sequence shown here is derived from an EMBL/GenBank/DDBJ whole genome shotgun (WGS) entry which is preliminary data.</text>
</comment>
<sequence>ANEWGAFRVVTDLGYVRLGSEHRIFTVATHHSQHCLYELARALGRPKPRECDPHLQRYQNTLRQNILCAADTTLEPLDWKNRVLEVGRPAGEVEEGMQRLDRTAGFSGRKSCRVDRVQEDSILKGQEAPTKIYISDIARVIGPHIAIVLL</sequence>
<reference evidence="1" key="1">
    <citation type="journal article" date="2021" name="New Phytol.">
        <title>Evolutionary innovations through gain and loss of genes in the ectomycorrhizal Boletales.</title>
        <authorList>
            <person name="Wu G."/>
            <person name="Miyauchi S."/>
            <person name="Morin E."/>
            <person name="Kuo A."/>
            <person name="Drula E."/>
            <person name="Varga T."/>
            <person name="Kohler A."/>
            <person name="Feng B."/>
            <person name="Cao Y."/>
            <person name="Lipzen A."/>
            <person name="Daum C."/>
            <person name="Hundley H."/>
            <person name="Pangilinan J."/>
            <person name="Johnson J."/>
            <person name="Barry K."/>
            <person name="LaButti K."/>
            <person name="Ng V."/>
            <person name="Ahrendt S."/>
            <person name="Min B."/>
            <person name="Choi I.G."/>
            <person name="Park H."/>
            <person name="Plett J.M."/>
            <person name="Magnuson J."/>
            <person name="Spatafora J.W."/>
            <person name="Nagy L.G."/>
            <person name="Henrissat B."/>
            <person name="Grigoriev I.V."/>
            <person name="Yang Z.L."/>
            <person name="Xu J."/>
            <person name="Martin F.M."/>
        </authorList>
    </citation>
    <scope>NUCLEOTIDE SEQUENCE</scope>
    <source>
        <strain evidence="1">KUC20120723A-06</strain>
    </source>
</reference>
<keyword evidence="2" id="KW-1185">Reference proteome</keyword>
<dbReference type="Proteomes" id="UP000790709">
    <property type="component" value="Unassembled WGS sequence"/>
</dbReference>
<accession>A0ACB8BET3</accession>
<gene>
    <name evidence="1" type="ORF">BV22DRAFT_1165091</name>
</gene>